<evidence type="ECO:0000313" key="3">
    <source>
        <dbReference type="Proteomes" id="UP000264719"/>
    </source>
</evidence>
<proteinExistence type="predicted"/>
<reference evidence="2 3" key="1">
    <citation type="journal article" date="2018" name="Nat. Biotechnol.">
        <title>A standardized bacterial taxonomy based on genome phylogeny substantially revises the tree of life.</title>
        <authorList>
            <person name="Parks D.H."/>
            <person name="Chuvochina M."/>
            <person name="Waite D.W."/>
            <person name="Rinke C."/>
            <person name="Skarshewski A."/>
            <person name="Chaumeil P.A."/>
            <person name="Hugenholtz P."/>
        </authorList>
    </citation>
    <scope>NUCLEOTIDE SEQUENCE [LARGE SCALE GENOMIC DNA]</scope>
    <source>
        <strain evidence="2">UBA9169</strain>
    </source>
</reference>
<dbReference type="AlphaFoldDB" id="A0A348WBT2"/>
<name>A0A348WBT2_9RHOB</name>
<comment type="caution">
    <text evidence="2">The sequence shown here is derived from an EMBL/GenBank/DDBJ whole genome shotgun (WGS) entry which is preliminary data.</text>
</comment>
<feature type="non-terminal residue" evidence="2">
    <location>
        <position position="54"/>
    </location>
</feature>
<feature type="transmembrane region" description="Helical" evidence="1">
    <location>
        <begin position="25"/>
        <end position="49"/>
    </location>
</feature>
<gene>
    <name evidence="2" type="ORF">DCS45_08975</name>
</gene>
<evidence type="ECO:0000256" key="1">
    <source>
        <dbReference type="SAM" id="Phobius"/>
    </source>
</evidence>
<sequence length="54" mass="5727">MNTPAHVIFALAAFARPQERRRNLAAALGGLAPDLSLYLMTGAALAMGFSPREV</sequence>
<keyword evidence="1" id="KW-0812">Transmembrane</keyword>
<organism evidence="2 3">
    <name type="scientific">Roseovarius nubinhibens</name>
    <dbReference type="NCBI Taxonomy" id="314263"/>
    <lineage>
        <taxon>Bacteria</taxon>
        <taxon>Pseudomonadati</taxon>
        <taxon>Pseudomonadota</taxon>
        <taxon>Alphaproteobacteria</taxon>
        <taxon>Rhodobacterales</taxon>
        <taxon>Roseobacteraceae</taxon>
        <taxon>Roseovarius</taxon>
    </lineage>
</organism>
<keyword evidence="1" id="KW-1133">Transmembrane helix</keyword>
<keyword evidence="1" id="KW-0472">Membrane</keyword>
<evidence type="ECO:0000313" key="2">
    <source>
        <dbReference type="EMBL" id="HAR51994.1"/>
    </source>
</evidence>
<protein>
    <submittedName>
        <fullName evidence="2">Cobalamin biosynthesis protein CobQ</fullName>
    </submittedName>
</protein>
<dbReference type="EMBL" id="DMVW01000089">
    <property type="protein sequence ID" value="HAR51994.1"/>
    <property type="molecule type" value="Genomic_DNA"/>
</dbReference>
<dbReference type="Proteomes" id="UP000264719">
    <property type="component" value="Unassembled WGS sequence"/>
</dbReference>
<accession>A0A348WBT2</accession>